<feature type="chain" id="PRO_5002665629" evidence="1">
    <location>
        <begin position="20"/>
        <end position="214"/>
    </location>
</feature>
<dbReference type="EMBL" id="AAOA02000002">
    <property type="protein sequence ID" value="EAQ98343.1"/>
    <property type="molecule type" value="Genomic_DNA"/>
</dbReference>
<organism evidence="2 3">
    <name type="scientific">Congregibacter litoralis KT71</name>
    <dbReference type="NCBI Taxonomy" id="314285"/>
    <lineage>
        <taxon>Bacteria</taxon>
        <taxon>Pseudomonadati</taxon>
        <taxon>Pseudomonadota</taxon>
        <taxon>Gammaproteobacteria</taxon>
        <taxon>Cellvibrionales</taxon>
        <taxon>Halieaceae</taxon>
        <taxon>Congregibacter</taxon>
    </lineage>
</organism>
<proteinExistence type="predicted"/>
<keyword evidence="3" id="KW-1185">Reference proteome</keyword>
<dbReference type="STRING" id="314285.KT71_00160"/>
<evidence type="ECO:0000313" key="3">
    <source>
        <dbReference type="Proteomes" id="UP000019205"/>
    </source>
</evidence>
<reference evidence="2 3" key="2">
    <citation type="journal article" date="2009" name="PLoS ONE">
        <title>The photosynthetic apparatus and its regulation in the aerobic gammaproteobacterium Congregibacter litoralis gen. nov., sp. nov.</title>
        <authorList>
            <person name="Spring S."/>
            <person name="Lunsdorf H."/>
            <person name="Fuchs B.M."/>
            <person name="Tindall B.J."/>
        </authorList>
    </citation>
    <scope>NUCLEOTIDE SEQUENCE [LARGE SCALE GENOMIC DNA]</scope>
    <source>
        <strain evidence="2">KT71</strain>
    </source>
</reference>
<dbReference type="OrthoDB" id="5728350at2"/>
<evidence type="ECO:0000256" key="1">
    <source>
        <dbReference type="SAM" id="SignalP"/>
    </source>
</evidence>
<dbReference type="RefSeq" id="WP_008292408.1">
    <property type="nucleotide sequence ID" value="NZ_CM002299.1"/>
</dbReference>
<reference evidence="2 3" key="1">
    <citation type="journal article" date="2007" name="Proc. Natl. Acad. Sci. U.S.A.">
        <title>Characterization of a marine gammaproteobacterium capable of aerobic anoxygenic photosynthesis.</title>
        <authorList>
            <person name="Fuchs B.M."/>
            <person name="Spring S."/>
            <person name="Teeling H."/>
            <person name="Quast C."/>
            <person name="Wulf J."/>
            <person name="Schattenhofer M."/>
            <person name="Yan S."/>
            <person name="Ferriera S."/>
            <person name="Johnson J."/>
            <person name="Glockner F.O."/>
            <person name="Amann R."/>
        </authorList>
    </citation>
    <scope>NUCLEOTIDE SEQUENCE [LARGE SCALE GENOMIC DNA]</scope>
    <source>
        <strain evidence="2">KT71</strain>
    </source>
</reference>
<dbReference type="eggNOG" id="ENOG5032XMC">
    <property type="taxonomic scope" value="Bacteria"/>
</dbReference>
<keyword evidence="1" id="KW-0732">Signal</keyword>
<comment type="caution">
    <text evidence="2">The sequence shown here is derived from an EMBL/GenBank/DDBJ whole genome shotgun (WGS) entry which is preliminary data.</text>
</comment>
<name>A4A5P6_9GAMM</name>
<gene>
    <name evidence="2" type="ORF">KT71_00160</name>
</gene>
<dbReference type="AlphaFoldDB" id="A4A5P6"/>
<dbReference type="HOGENOM" id="CLU_1287002_0_0_6"/>
<feature type="signal peptide" evidence="1">
    <location>
        <begin position="1"/>
        <end position="19"/>
    </location>
</feature>
<protein>
    <submittedName>
        <fullName evidence="2">Uncharacterized protein</fullName>
    </submittedName>
</protein>
<accession>A4A5P6</accession>
<evidence type="ECO:0000313" key="2">
    <source>
        <dbReference type="EMBL" id="EAQ98343.1"/>
    </source>
</evidence>
<sequence length="214" mass="23344">MKATIKAALSIATFSLATAVGTTAGAEEFVKHGVTVQQVVAKQLASTQVVKSGFIWDQATPYTSAKVVRASEVNAPGFRWEASQAESAMASVDYSGSAVSEPQGYIWGIRNAADQQGYIWGIRNAADQQGYIWGIRNAADQKGYIWGIRNAADQQGYIWGIRNAADQQGYIWGIRNAADQQGYIWGIRNAADQQGYIWGIRNAADQKGYIWGIR</sequence>
<dbReference type="Proteomes" id="UP000019205">
    <property type="component" value="Chromosome"/>
</dbReference>